<reference evidence="1" key="1">
    <citation type="submission" date="2024-02" db="EMBL/GenBank/DDBJ databases">
        <title>Metagenome Assembled Genome of Zalaria obscura JY119.</title>
        <authorList>
            <person name="Vighnesh L."/>
            <person name="Jagadeeshwari U."/>
            <person name="Venkata Ramana C."/>
            <person name="Sasikala C."/>
        </authorList>
    </citation>
    <scope>NUCLEOTIDE SEQUENCE</scope>
    <source>
        <strain evidence="1">JY119</strain>
    </source>
</reference>
<protein>
    <submittedName>
        <fullName evidence="1">Uncharacterized protein</fullName>
    </submittedName>
</protein>
<sequence length="465" mass="47990">MSPITSQLSFLALASSALAVPFFAGHGHHHHHLHSGRPVAITGTGAPYALANETGIYGPTGSGFATGSGLPVGTGIPSAGFPHPSVVGPATVSADTLVASASSSSTTSCTDSVVYVTSTNRVTSTVLAEKRFQNHRHNHRTTTLDLTTTVQVTASSAAPVETSETSTISSVAAVETSETSTTSSTSTSESSTSSVYVAPTTTSSSVAASTSATSTSASATASTTADAASSGGKRGLAYNDASLTTCFDTSSLVGWAYNWASSASGTLSSNYEYVPLLWGTSSDFTDSWSTNAQAAIDAGSTHLMGFNEPDLSSQSNLSPSEAASAWKTYMEPFAGKAKLGAPAVTNGGGAMGLTWLSEFLDACSDCTIDFVSIHWYDSYSNTAYFQDQVNNATSVAGGKPVWVTEFGTTDGTDDQIASFLETVMPWMDSQDFVERYAYFMASDGILLTGTEPSSPVGTTYMDYTS</sequence>
<organism evidence="1 2">
    <name type="scientific">Zalaria obscura</name>
    <dbReference type="NCBI Taxonomy" id="2024903"/>
    <lineage>
        <taxon>Eukaryota</taxon>
        <taxon>Fungi</taxon>
        <taxon>Dikarya</taxon>
        <taxon>Ascomycota</taxon>
        <taxon>Pezizomycotina</taxon>
        <taxon>Dothideomycetes</taxon>
        <taxon>Dothideomycetidae</taxon>
        <taxon>Dothideales</taxon>
        <taxon>Zalariaceae</taxon>
        <taxon>Zalaria</taxon>
    </lineage>
</organism>
<accession>A0ACC3SCG3</accession>
<gene>
    <name evidence="1" type="ORF">M8818_004765</name>
</gene>
<dbReference type="EMBL" id="JAMKPW020000022">
    <property type="protein sequence ID" value="KAK8206930.1"/>
    <property type="molecule type" value="Genomic_DNA"/>
</dbReference>
<evidence type="ECO:0000313" key="2">
    <source>
        <dbReference type="Proteomes" id="UP001320706"/>
    </source>
</evidence>
<dbReference type="Proteomes" id="UP001320706">
    <property type="component" value="Unassembled WGS sequence"/>
</dbReference>
<name>A0ACC3SCG3_9PEZI</name>
<proteinExistence type="predicted"/>
<comment type="caution">
    <text evidence="1">The sequence shown here is derived from an EMBL/GenBank/DDBJ whole genome shotgun (WGS) entry which is preliminary data.</text>
</comment>
<keyword evidence="2" id="KW-1185">Reference proteome</keyword>
<evidence type="ECO:0000313" key="1">
    <source>
        <dbReference type="EMBL" id="KAK8206930.1"/>
    </source>
</evidence>